<dbReference type="Proteomes" id="UP000076407">
    <property type="component" value="Unassembled WGS sequence"/>
</dbReference>
<name>A0A182XQJ0_ANOQN</name>
<reference evidence="1" key="1">
    <citation type="submission" date="2020-05" db="UniProtKB">
        <authorList>
            <consortium name="EnsemblMetazoa"/>
        </authorList>
    </citation>
    <scope>IDENTIFICATION</scope>
    <source>
        <strain evidence="1">SANGQUA</strain>
    </source>
</reference>
<protein>
    <submittedName>
        <fullName evidence="1">Uncharacterized protein</fullName>
    </submittedName>
</protein>
<dbReference type="EnsemblMetazoa" id="AQUA014129-RA">
    <property type="protein sequence ID" value="AQUA014129-PA"/>
    <property type="gene ID" value="AQUA014129"/>
</dbReference>
<sequence>MAGVFGVAGIEIVEAGESGVIWPSHEANRCLNIELAAYTGKHTQKLLVLSHRDGRW</sequence>
<keyword evidence="2" id="KW-1185">Reference proteome</keyword>
<evidence type="ECO:0000313" key="1">
    <source>
        <dbReference type="EnsemblMetazoa" id="AQUA014129-PA"/>
    </source>
</evidence>
<proteinExistence type="predicted"/>
<dbReference type="VEuPathDB" id="VectorBase:AQUA014129"/>
<accession>A0A182XQJ0</accession>
<organism evidence="1 2">
    <name type="scientific">Anopheles quadriannulatus</name>
    <name type="common">Mosquito</name>
    <dbReference type="NCBI Taxonomy" id="34691"/>
    <lineage>
        <taxon>Eukaryota</taxon>
        <taxon>Metazoa</taxon>
        <taxon>Ecdysozoa</taxon>
        <taxon>Arthropoda</taxon>
        <taxon>Hexapoda</taxon>
        <taxon>Insecta</taxon>
        <taxon>Pterygota</taxon>
        <taxon>Neoptera</taxon>
        <taxon>Endopterygota</taxon>
        <taxon>Diptera</taxon>
        <taxon>Nematocera</taxon>
        <taxon>Culicoidea</taxon>
        <taxon>Culicidae</taxon>
        <taxon>Anophelinae</taxon>
        <taxon>Anopheles</taxon>
    </lineage>
</organism>
<dbReference type="AlphaFoldDB" id="A0A182XQJ0"/>
<evidence type="ECO:0000313" key="2">
    <source>
        <dbReference type="Proteomes" id="UP000076407"/>
    </source>
</evidence>